<evidence type="ECO:0000313" key="10">
    <source>
        <dbReference type="Proteomes" id="UP000317010"/>
    </source>
</evidence>
<dbReference type="Gene3D" id="3.30.565.10">
    <property type="entry name" value="Histidine kinase-like ATPase, C-terminal domain"/>
    <property type="match status" value="1"/>
</dbReference>
<sequence length="764" mass="87396">MQKGLIAGYWEWDMKGDSPFDNPELMSRLGYEKSVLQSYPLWCGKISDYDLKSFQEQIKLHIDSHAEVPFAQELCFLYQHNKPQYFLFTGRIIKWSKNNKPLMMLGSYVDTTDQHETEKELEKVRGFLNKTNQAALIGGWEIEMDTQQVTWTNGIRRLFGLPDDFAPQKDNFIGFFKEGDREQLKPAFELAISEGTPYDLVLKIINTSGEEVWTRTVGQPEFENGKCIRVYGTFQDITRQKLDEEKVIMKRKQLEAFISAAPAALAMLDRSYNYIAASKIWMASYNIDVAAIIGKNHLDVFHEISDEWKEYMRRCVLGESFKKEEDPFIRRDGKQEWLRWEIKPWYEDPGKVGGILLFTDLITERKKVKEDLIKAKEEAEVALQAKSRFLSVMSHEIRTPMNAVIGFSNLLLENPRPDQEEYLKLLKFSADNLMIIINDILSLSKIDEGMVNLEVVEFNLKELLENIRSINKQVITEKNIGLKLYYDKKLPLTIKGDTVRFGQIMTNLVNNAIKFTHSGEVSMFAKLVDEGKESVNVCFEVKDTGIGIPEEKQDYVFEIFTQASSETTRKFGGIGLGLAICKRLVEMMGGNIKIRSKPGEGSTFYFTLKFKKGEVVNDEAVINRINGSNEYKSSETLKGLRVLLTEDNAINVLVVKRYLQQWGVECDVAENGQIAVQAIWAKEYDLILMDLQMPIMDGYEASRQIRAMGGSKYASIPIIAITASLIEDIKQSILASGMNSWISKPFNPSELYDIVKKYSRATIS</sequence>
<dbReference type="InterPro" id="IPR013655">
    <property type="entry name" value="PAS_fold_3"/>
</dbReference>
<dbReference type="InterPro" id="IPR036890">
    <property type="entry name" value="HATPase_C_sf"/>
</dbReference>
<evidence type="ECO:0000259" key="7">
    <source>
        <dbReference type="PROSITE" id="PS50110"/>
    </source>
</evidence>
<dbReference type="SMART" id="SM00448">
    <property type="entry name" value="REC"/>
    <property type="match status" value="1"/>
</dbReference>
<keyword evidence="10" id="KW-1185">Reference proteome</keyword>
<dbReference type="PROSITE" id="PS50113">
    <property type="entry name" value="PAC"/>
    <property type="match status" value="1"/>
</dbReference>
<dbReference type="Gene3D" id="1.10.287.130">
    <property type="match status" value="1"/>
</dbReference>
<evidence type="ECO:0000259" key="6">
    <source>
        <dbReference type="PROSITE" id="PS50109"/>
    </source>
</evidence>
<dbReference type="InterPro" id="IPR011006">
    <property type="entry name" value="CheY-like_superfamily"/>
</dbReference>
<dbReference type="InterPro" id="IPR036097">
    <property type="entry name" value="HisK_dim/P_sf"/>
</dbReference>
<evidence type="ECO:0000259" key="8">
    <source>
        <dbReference type="PROSITE" id="PS50113"/>
    </source>
</evidence>
<dbReference type="InterPro" id="IPR005467">
    <property type="entry name" value="His_kinase_dom"/>
</dbReference>
<feature type="domain" description="PAC" evidence="8">
    <location>
        <begin position="322"/>
        <end position="374"/>
    </location>
</feature>
<dbReference type="SUPFAM" id="SSF52172">
    <property type="entry name" value="CheY-like"/>
    <property type="match status" value="1"/>
</dbReference>
<evidence type="ECO:0000313" key="9">
    <source>
        <dbReference type="EMBL" id="TWI98813.1"/>
    </source>
</evidence>
<evidence type="ECO:0000256" key="2">
    <source>
        <dbReference type="ARBA" id="ARBA00012438"/>
    </source>
</evidence>
<dbReference type="CDD" id="cd00130">
    <property type="entry name" value="PAS"/>
    <property type="match status" value="2"/>
</dbReference>
<dbReference type="InterPro" id="IPR035965">
    <property type="entry name" value="PAS-like_dom_sf"/>
</dbReference>
<dbReference type="Gene3D" id="3.40.50.2300">
    <property type="match status" value="1"/>
</dbReference>
<proteinExistence type="predicted"/>
<dbReference type="InterPro" id="IPR003594">
    <property type="entry name" value="HATPase_dom"/>
</dbReference>
<comment type="catalytic activity">
    <reaction evidence="1">
        <text>ATP + protein L-histidine = ADP + protein N-phospho-L-histidine.</text>
        <dbReference type="EC" id="2.7.13.3"/>
    </reaction>
</comment>
<dbReference type="RefSeq" id="WP_144913779.1">
    <property type="nucleotide sequence ID" value="NZ_VLLI01000008.1"/>
</dbReference>
<organism evidence="9 10">
    <name type="scientific">Mucilaginibacter frigoritolerans</name>
    <dbReference type="NCBI Taxonomy" id="652788"/>
    <lineage>
        <taxon>Bacteria</taxon>
        <taxon>Pseudomonadati</taxon>
        <taxon>Bacteroidota</taxon>
        <taxon>Sphingobacteriia</taxon>
        <taxon>Sphingobacteriales</taxon>
        <taxon>Sphingobacteriaceae</taxon>
        <taxon>Mucilaginibacter</taxon>
    </lineage>
</organism>
<dbReference type="InterPro" id="IPR001610">
    <property type="entry name" value="PAC"/>
</dbReference>
<keyword evidence="5" id="KW-0175">Coiled coil</keyword>
<dbReference type="InterPro" id="IPR000700">
    <property type="entry name" value="PAS-assoc_C"/>
</dbReference>
<dbReference type="InterPro" id="IPR003661">
    <property type="entry name" value="HisK_dim/P_dom"/>
</dbReference>
<dbReference type="Pfam" id="PF02518">
    <property type="entry name" value="HATPase_c"/>
    <property type="match status" value="1"/>
</dbReference>
<dbReference type="Proteomes" id="UP000317010">
    <property type="component" value="Unassembled WGS sequence"/>
</dbReference>
<feature type="modified residue" description="4-aspartylphosphate" evidence="4">
    <location>
        <position position="690"/>
    </location>
</feature>
<dbReference type="InterPro" id="IPR004358">
    <property type="entry name" value="Sig_transdc_His_kin-like_C"/>
</dbReference>
<dbReference type="PANTHER" id="PTHR45339">
    <property type="entry name" value="HYBRID SIGNAL TRANSDUCTION HISTIDINE KINASE J"/>
    <property type="match status" value="1"/>
</dbReference>
<dbReference type="PROSITE" id="PS50109">
    <property type="entry name" value="HIS_KIN"/>
    <property type="match status" value="1"/>
</dbReference>
<accession>A0A562TZ89</accession>
<dbReference type="PRINTS" id="PR00344">
    <property type="entry name" value="BCTRLSENSOR"/>
</dbReference>
<dbReference type="SMART" id="SM00086">
    <property type="entry name" value="PAC"/>
    <property type="match status" value="3"/>
</dbReference>
<dbReference type="NCBIfam" id="TIGR00229">
    <property type="entry name" value="sensory_box"/>
    <property type="match status" value="1"/>
</dbReference>
<dbReference type="PROSITE" id="PS50110">
    <property type="entry name" value="RESPONSE_REGULATORY"/>
    <property type="match status" value="1"/>
</dbReference>
<comment type="caution">
    <text evidence="9">The sequence shown here is derived from an EMBL/GenBank/DDBJ whole genome shotgun (WGS) entry which is preliminary data.</text>
</comment>
<name>A0A562TZ89_9SPHI</name>
<dbReference type="EMBL" id="VLLI01000008">
    <property type="protein sequence ID" value="TWI98813.1"/>
    <property type="molecule type" value="Genomic_DNA"/>
</dbReference>
<dbReference type="SUPFAM" id="SSF55874">
    <property type="entry name" value="ATPase domain of HSP90 chaperone/DNA topoisomerase II/histidine kinase"/>
    <property type="match status" value="1"/>
</dbReference>
<dbReference type="GO" id="GO:0000155">
    <property type="term" value="F:phosphorelay sensor kinase activity"/>
    <property type="evidence" value="ECO:0007669"/>
    <property type="project" value="InterPro"/>
</dbReference>
<dbReference type="CDD" id="cd17546">
    <property type="entry name" value="REC_hyHK_CKI1_RcsC-like"/>
    <property type="match status" value="1"/>
</dbReference>
<dbReference type="CDD" id="cd00082">
    <property type="entry name" value="HisKA"/>
    <property type="match status" value="1"/>
</dbReference>
<dbReference type="Pfam" id="PF08448">
    <property type="entry name" value="PAS_4"/>
    <property type="match status" value="1"/>
</dbReference>
<dbReference type="SMART" id="SM00387">
    <property type="entry name" value="HATPase_c"/>
    <property type="match status" value="1"/>
</dbReference>
<evidence type="ECO:0000256" key="4">
    <source>
        <dbReference type="PROSITE-ProRule" id="PRU00169"/>
    </source>
</evidence>
<reference evidence="9 10" key="1">
    <citation type="submission" date="2019-07" db="EMBL/GenBank/DDBJ databases">
        <title>Genomic Encyclopedia of Archaeal and Bacterial Type Strains, Phase II (KMG-II): from individual species to whole genera.</title>
        <authorList>
            <person name="Goeker M."/>
        </authorList>
    </citation>
    <scope>NUCLEOTIDE SEQUENCE [LARGE SCALE GENOMIC DNA]</scope>
    <source>
        <strain evidence="9 10">ATCC BAA-1854</strain>
    </source>
</reference>
<evidence type="ECO:0000256" key="1">
    <source>
        <dbReference type="ARBA" id="ARBA00000085"/>
    </source>
</evidence>
<dbReference type="Gene3D" id="3.30.450.20">
    <property type="entry name" value="PAS domain"/>
    <property type="match status" value="3"/>
</dbReference>
<dbReference type="InterPro" id="IPR000014">
    <property type="entry name" value="PAS"/>
</dbReference>
<evidence type="ECO:0000256" key="3">
    <source>
        <dbReference type="ARBA" id="ARBA00022553"/>
    </source>
</evidence>
<dbReference type="SMART" id="SM00388">
    <property type="entry name" value="HisKA"/>
    <property type="match status" value="1"/>
</dbReference>
<evidence type="ECO:0000256" key="5">
    <source>
        <dbReference type="SAM" id="Coils"/>
    </source>
</evidence>
<dbReference type="EC" id="2.7.13.3" evidence="2"/>
<feature type="domain" description="Response regulatory" evidence="7">
    <location>
        <begin position="641"/>
        <end position="759"/>
    </location>
</feature>
<dbReference type="Pfam" id="PF08447">
    <property type="entry name" value="PAS_3"/>
    <property type="match status" value="1"/>
</dbReference>
<keyword evidence="3 4" id="KW-0597">Phosphoprotein</keyword>
<dbReference type="InterPro" id="IPR013656">
    <property type="entry name" value="PAS_4"/>
</dbReference>
<dbReference type="PANTHER" id="PTHR45339:SF5">
    <property type="entry name" value="HISTIDINE KINASE"/>
    <property type="match status" value="1"/>
</dbReference>
<protein>
    <recommendedName>
        <fullName evidence="2">histidine kinase</fullName>
        <ecNumber evidence="2">2.7.13.3</ecNumber>
    </recommendedName>
</protein>
<gene>
    <name evidence="9" type="ORF">JN11_03001</name>
</gene>
<dbReference type="AlphaFoldDB" id="A0A562TZ89"/>
<dbReference type="SUPFAM" id="SSF47384">
    <property type="entry name" value="Homodimeric domain of signal transducing histidine kinase"/>
    <property type="match status" value="1"/>
</dbReference>
<dbReference type="OrthoDB" id="9811889at2"/>
<dbReference type="Pfam" id="PF00512">
    <property type="entry name" value="HisKA"/>
    <property type="match status" value="1"/>
</dbReference>
<dbReference type="Pfam" id="PF00072">
    <property type="entry name" value="Response_reg"/>
    <property type="match status" value="1"/>
</dbReference>
<dbReference type="SUPFAM" id="SSF55785">
    <property type="entry name" value="PYP-like sensor domain (PAS domain)"/>
    <property type="match status" value="3"/>
</dbReference>
<dbReference type="CDD" id="cd16922">
    <property type="entry name" value="HATPase_EvgS-ArcB-TorS-like"/>
    <property type="match status" value="1"/>
</dbReference>
<feature type="domain" description="Histidine kinase" evidence="6">
    <location>
        <begin position="392"/>
        <end position="612"/>
    </location>
</feature>
<dbReference type="InterPro" id="IPR001789">
    <property type="entry name" value="Sig_transdc_resp-reg_receiver"/>
</dbReference>
<dbReference type="FunFam" id="3.30.565.10:FF:000010">
    <property type="entry name" value="Sensor histidine kinase RcsC"/>
    <property type="match status" value="1"/>
</dbReference>
<feature type="coiled-coil region" evidence="5">
    <location>
        <begin position="358"/>
        <end position="385"/>
    </location>
</feature>